<dbReference type="SUPFAM" id="SSF48371">
    <property type="entry name" value="ARM repeat"/>
    <property type="match status" value="1"/>
</dbReference>
<evidence type="ECO:0000259" key="2">
    <source>
        <dbReference type="SMART" id="SM00543"/>
    </source>
</evidence>
<dbReference type="GeneID" id="18935776"/>
<dbReference type="InterPro" id="IPR016024">
    <property type="entry name" value="ARM-type_fold"/>
</dbReference>
<dbReference type="Pfam" id="PF02854">
    <property type="entry name" value="MIF4G"/>
    <property type="match status" value="1"/>
</dbReference>
<dbReference type="AlphaFoldDB" id="F4R736"/>
<protein>
    <recommendedName>
        <fullName evidence="2">MIF4G domain-containing protein</fullName>
    </recommendedName>
</protein>
<feature type="compositionally biased region" description="Polar residues" evidence="1">
    <location>
        <begin position="250"/>
        <end position="262"/>
    </location>
</feature>
<dbReference type="InterPro" id="IPR003890">
    <property type="entry name" value="MIF4G-like_typ-3"/>
</dbReference>
<proteinExistence type="predicted"/>
<accession>F4R736</accession>
<feature type="region of interest" description="Disordered" evidence="1">
    <location>
        <begin position="178"/>
        <end position="209"/>
    </location>
</feature>
<dbReference type="GO" id="GO:0042274">
    <property type="term" value="P:ribosomal small subunit biogenesis"/>
    <property type="evidence" value="ECO:0007669"/>
    <property type="project" value="TreeGrafter"/>
</dbReference>
<evidence type="ECO:0000256" key="1">
    <source>
        <dbReference type="SAM" id="MobiDB-lite"/>
    </source>
</evidence>
<dbReference type="InterPro" id="IPR050781">
    <property type="entry name" value="CWC22_splicing_factor"/>
</dbReference>
<dbReference type="eggNOG" id="KOG2141">
    <property type="taxonomic scope" value="Eukaryota"/>
</dbReference>
<reference evidence="4" key="1">
    <citation type="journal article" date="2011" name="Proc. Natl. Acad. Sci. U.S.A.">
        <title>Obligate biotrophy features unraveled by the genomic analysis of rust fungi.</title>
        <authorList>
            <person name="Duplessis S."/>
            <person name="Cuomo C.A."/>
            <person name="Lin Y.-C."/>
            <person name="Aerts A."/>
            <person name="Tisserant E."/>
            <person name="Veneault-Fourrey C."/>
            <person name="Joly D.L."/>
            <person name="Hacquard S."/>
            <person name="Amselem J."/>
            <person name="Cantarel B.L."/>
            <person name="Chiu R."/>
            <person name="Coutinho P.M."/>
            <person name="Feau N."/>
            <person name="Field M."/>
            <person name="Frey P."/>
            <person name="Gelhaye E."/>
            <person name="Goldberg J."/>
            <person name="Grabherr M.G."/>
            <person name="Kodira C.D."/>
            <person name="Kohler A."/>
            <person name="Kuees U."/>
            <person name="Lindquist E.A."/>
            <person name="Lucas S.M."/>
            <person name="Mago R."/>
            <person name="Mauceli E."/>
            <person name="Morin E."/>
            <person name="Murat C."/>
            <person name="Pangilinan J.L."/>
            <person name="Park R."/>
            <person name="Pearson M."/>
            <person name="Quesneville H."/>
            <person name="Rouhier N."/>
            <person name="Sakthikumar S."/>
            <person name="Salamov A.A."/>
            <person name="Schmutz J."/>
            <person name="Selles B."/>
            <person name="Shapiro H."/>
            <person name="Tanguay P."/>
            <person name="Tuskan G.A."/>
            <person name="Henrissat B."/>
            <person name="Van de Peer Y."/>
            <person name="Rouze P."/>
            <person name="Ellis J.G."/>
            <person name="Dodds P.N."/>
            <person name="Schein J.E."/>
            <person name="Zhong S."/>
            <person name="Hamelin R.C."/>
            <person name="Grigoriev I.V."/>
            <person name="Szabo L.J."/>
            <person name="Martin F."/>
        </authorList>
    </citation>
    <scope>NUCLEOTIDE SEQUENCE [LARGE SCALE GENOMIC DNA]</scope>
    <source>
        <strain evidence="4">98AG31 / pathotype 3-4-7</strain>
    </source>
</reference>
<keyword evidence="4" id="KW-1185">Reference proteome</keyword>
<dbReference type="Gene3D" id="1.25.40.180">
    <property type="match status" value="1"/>
</dbReference>
<feature type="compositionally biased region" description="Low complexity" evidence="1">
    <location>
        <begin position="83"/>
        <end position="93"/>
    </location>
</feature>
<dbReference type="GO" id="GO:0003723">
    <property type="term" value="F:RNA binding"/>
    <property type="evidence" value="ECO:0007669"/>
    <property type="project" value="InterPro"/>
</dbReference>
<dbReference type="OrthoDB" id="361797at2759"/>
<dbReference type="EMBL" id="GL883092">
    <property type="protein sequence ID" value="EGG11512.1"/>
    <property type="molecule type" value="Genomic_DNA"/>
</dbReference>
<feature type="domain" description="MIF4G" evidence="2">
    <location>
        <begin position="289"/>
        <end position="493"/>
    </location>
</feature>
<gene>
    <name evidence="3" type="ORF">MELLADRAFT_91083</name>
</gene>
<dbReference type="Proteomes" id="UP000001072">
    <property type="component" value="Unassembled WGS sequence"/>
</dbReference>
<feature type="compositionally biased region" description="Acidic residues" evidence="1">
    <location>
        <begin position="189"/>
        <end position="199"/>
    </location>
</feature>
<dbReference type="InParanoid" id="F4R736"/>
<dbReference type="PANTHER" id="PTHR18034">
    <property type="entry name" value="CELL CYCLE CONTROL PROTEIN CWF22-RELATED"/>
    <property type="match status" value="1"/>
</dbReference>
<name>F4R736_MELLP</name>
<dbReference type="HOGENOM" id="CLU_006786_0_0_1"/>
<dbReference type="KEGG" id="mlr:MELLADRAFT_91083"/>
<feature type="region of interest" description="Disordered" evidence="1">
    <location>
        <begin position="243"/>
        <end position="285"/>
    </location>
</feature>
<dbReference type="STRING" id="747676.F4R736"/>
<evidence type="ECO:0000313" key="4">
    <source>
        <dbReference type="Proteomes" id="UP000001072"/>
    </source>
</evidence>
<feature type="compositionally biased region" description="Basic residues" evidence="1">
    <location>
        <begin position="12"/>
        <end position="23"/>
    </location>
</feature>
<feature type="region of interest" description="Disordered" evidence="1">
    <location>
        <begin position="1"/>
        <end position="132"/>
    </location>
</feature>
<dbReference type="VEuPathDB" id="FungiDB:MELLADRAFT_91083"/>
<dbReference type="GO" id="GO:0005730">
    <property type="term" value="C:nucleolus"/>
    <property type="evidence" value="ECO:0007669"/>
    <property type="project" value="TreeGrafter"/>
</dbReference>
<evidence type="ECO:0000313" key="3">
    <source>
        <dbReference type="EMBL" id="EGG11512.1"/>
    </source>
</evidence>
<dbReference type="RefSeq" id="XP_007405147.1">
    <property type="nucleotide sequence ID" value="XM_007405085.1"/>
</dbReference>
<sequence>MVKFKASSVSKGKSRSQQKHTRSKPGLALPRQIAAELTALGHSVEAPSSRGKTQKNRRGTTQKQNRSDKKIATSKPAKPQPKPVVTNPTSTTKPSPPAPPNTALGRLLARQDAPPLIKSKKRKLRSSEEDLEDARIAWLERELGVRDKAQGKSKLRQEFEEDGLEDLFDGLEELDKVADRLRESVPESVDGEQQSEDEQGGSGDESAWSGCHIDMDIEEEPLHDVAQSSWVDKVQDKLDVVKAEDHTDSTQDPSQPASTSTRYVPPHLRQKDTAAPNTKDGPTLDPRLRRQLMGILNRVSPTTVPTCLESLRGLYTTHARAIVTEGLVQVMLELVGTRDELGASLAVTYSAMIAAISRGGVQVSGVEIGWAPSFVASLICRLCEIYENPTPRDHGKAGPNLLGFLSHLYFFQVIGCPLVYDFVRLLINEGLNEARVEGLMVLLKNAGPRLRYDDPVALKEIVQMAQAHKREVGEANSRTNFMFETLQNLKNNKIRKEAQASTSTVEELKENLKKYLAGLAKKSSTASEPLQLTLKDLKEADKRGKWWLIGAAWDGDPLLELNEKQTATNDASEALVQLARQQGMNTDVRRSIFTTLMSAETCVPQPPQDYVDASDKLNSLALTAVQQREIVRVLLHCLGHRVIHIRFRLPFSLHYGISSGTWAKLRFVDERC</sequence>
<organism evidence="4">
    <name type="scientific">Melampsora larici-populina (strain 98AG31 / pathotype 3-4-7)</name>
    <name type="common">Poplar leaf rust fungus</name>
    <dbReference type="NCBI Taxonomy" id="747676"/>
    <lineage>
        <taxon>Eukaryota</taxon>
        <taxon>Fungi</taxon>
        <taxon>Dikarya</taxon>
        <taxon>Basidiomycota</taxon>
        <taxon>Pucciniomycotina</taxon>
        <taxon>Pucciniomycetes</taxon>
        <taxon>Pucciniales</taxon>
        <taxon>Melampsoraceae</taxon>
        <taxon>Melampsora</taxon>
    </lineage>
</organism>
<dbReference type="PANTHER" id="PTHR18034:SF4">
    <property type="entry name" value="NUCLEOLAR MIF4G DOMAIN-CONTAINING PROTEIN 1"/>
    <property type="match status" value="1"/>
</dbReference>
<dbReference type="FunCoup" id="F4R736">
    <property type="interactions" value="542"/>
</dbReference>
<dbReference type="SMART" id="SM00543">
    <property type="entry name" value="MIF4G"/>
    <property type="match status" value="1"/>
</dbReference>